<dbReference type="Proteomes" id="UP000054630">
    <property type="component" value="Unassembled WGS sequence"/>
</dbReference>
<gene>
    <name evidence="1" type="ORF">T07_26</name>
</gene>
<sequence length="315" mass="35438">MHDDDVFPHKHAIDNIKPLQDKQDSGNDMFIDSIAIALQGETMGMHKVRIVSLSPKAVSKQDGIVMVPEETACSETSVNKKTSSVSRREEKEETSVQDLDIFDKKRQGKDCGEELVEEKKEKEDMDRKGINMIELEMEKILKRRLEQEEVEERSIGWEEKTTGRIALRKVRDTLYLKQCLKLNNASLQDLDLPSGLRLRQIFRYASGKLYANICPQATLKGIFKKYLPLGYASGKLYANICPQAMLAGNASGKIFVKSKNFEIFKMIAAGYAPGYASGKFQKNIYPQGMLGATPPAKFFVIFEEIAPGYAFTSFG</sequence>
<keyword evidence="2" id="KW-1185">Reference proteome</keyword>
<dbReference type="AlphaFoldDB" id="A0A0V0S5J1"/>
<name>A0A0V0S5J1_9BILA</name>
<reference evidence="1 2" key="1">
    <citation type="submission" date="2015-01" db="EMBL/GenBank/DDBJ databases">
        <title>Evolution of Trichinella species and genotypes.</title>
        <authorList>
            <person name="Korhonen P.K."/>
            <person name="Edoardo P."/>
            <person name="Giuseppe L.R."/>
            <person name="Gasser R.B."/>
        </authorList>
    </citation>
    <scope>NUCLEOTIDE SEQUENCE [LARGE SCALE GENOMIC DNA]</scope>
    <source>
        <strain evidence="1">ISS37</strain>
    </source>
</reference>
<comment type="caution">
    <text evidence="1">The sequence shown here is derived from an EMBL/GenBank/DDBJ whole genome shotgun (WGS) entry which is preliminary data.</text>
</comment>
<proteinExistence type="predicted"/>
<protein>
    <submittedName>
        <fullName evidence="1">Uncharacterized protein</fullName>
    </submittedName>
</protein>
<evidence type="ECO:0000313" key="1">
    <source>
        <dbReference type="EMBL" id="KRX21964.1"/>
    </source>
</evidence>
<organism evidence="1 2">
    <name type="scientific">Trichinella nelsoni</name>
    <dbReference type="NCBI Taxonomy" id="6336"/>
    <lineage>
        <taxon>Eukaryota</taxon>
        <taxon>Metazoa</taxon>
        <taxon>Ecdysozoa</taxon>
        <taxon>Nematoda</taxon>
        <taxon>Enoplea</taxon>
        <taxon>Dorylaimia</taxon>
        <taxon>Trichinellida</taxon>
        <taxon>Trichinellidae</taxon>
        <taxon>Trichinella</taxon>
    </lineage>
</organism>
<evidence type="ECO:0000313" key="2">
    <source>
        <dbReference type="Proteomes" id="UP000054630"/>
    </source>
</evidence>
<accession>A0A0V0S5J1</accession>
<dbReference type="EMBL" id="JYDL01000035">
    <property type="protein sequence ID" value="KRX21964.1"/>
    <property type="molecule type" value="Genomic_DNA"/>
</dbReference>